<evidence type="ECO:0000313" key="2">
    <source>
        <dbReference type="EMBL" id="UJQ87171.1"/>
    </source>
</evidence>
<organism evidence="2 3">
    <name type="scientific">Arthrobacter phage BaileyBlu</name>
    <dbReference type="NCBI Taxonomy" id="2910754"/>
    <lineage>
        <taxon>Viruses</taxon>
        <taxon>Duplodnaviria</taxon>
        <taxon>Heunggongvirae</taxon>
        <taxon>Uroviricota</taxon>
        <taxon>Caudoviricetes</taxon>
        <taxon>Casidaviridae</taxon>
        <taxon>Baileybluvirus</taxon>
        <taxon>Baileybluvirus baileyblu</taxon>
    </lineage>
</organism>
<dbReference type="InterPro" id="IPR055878">
    <property type="entry name" value="DUF7455"/>
</dbReference>
<accession>A0AA49BRI3</accession>
<evidence type="ECO:0000259" key="1">
    <source>
        <dbReference type="Pfam" id="PF24254"/>
    </source>
</evidence>
<proteinExistence type="predicted"/>
<keyword evidence="3" id="KW-1185">Reference proteome</keyword>
<evidence type="ECO:0000313" key="3">
    <source>
        <dbReference type="Proteomes" id="UP001200142"/>
    </source>
</evidence>
<dbReference type="KEGG" id="vg:77953916"/>
<dbReference type="GeneID" id="77953916"/>
<sequence length="81" mass="9071">MTTQAKTSETSPARVATLRIADRCDRCGAQAYASAHLPGAEHPLLFCGHHYRKYEAGLMNADARLVDERWRLTEDKLKGEL</sequence>
<dbReference type="Pfam" id="PF24254">
    <property type="entry name" value="DUF7455"/>
    <property type="match status" value="1"/>
</dbReference>
<gene>
    <name evidence="2" type="primary">33</name>
    <name evidence="2" type="ORF">SEA_BAILEYBLU_33</name>
</gene>
<dbReference type="RefSeq" id="YP_010677537.1">
    <property type="nucleotide sequence ID" value="NC_071022.1"/>
</dbReference>
<dbReference type="Proteomes" id="UP001200142">
    <property type="component" value="Segment"/>
</dbReference>
<dbReference type="EMBL" id="OL455900">
    <property type="protein sequence ID" value="UJQ87171.1"/>
    <property type="molecule type" value="Genomic_DNA"/>
</dbReference>
<feature type="domain" description="DUF7455" evidence="1">
    <location>
        <begin position="19"/>
        <end position="72"/>
    </location>
</feature>
<protein>
    <recommendedName>
        <fullName evidence="1">DUF7455 domain-containing protein</fullName>
    </recommendedName>
</protein>
<reference evidence="2" key="1">
    <citation type="submission" date="2021-11" db="EMBL/GenBank/DDBJ databases">
        <authorList>
            <person name="Sydney V."/>
            <person name="Hansen K."/>
            <person name="Christner J."/>
            <person name="Deckinger K."/>
            <person name="Miller H."/>
            <person name="Baileys A."/>
            <person name="Berdar T."/>
            <person name="Fuhrer G."/>
            <person name="Everett M."/>
            <person name="Evans I."/>
            <person name="Harbison A."/>
            <person name="Jacks D."/>
            <person name="Philbrick A."/>
            <person name="Learn C."/>
            <person name="Swerdlow S.J."/>
            <person name="Klyczek K."/>
            <person name="Garlena R.A."/>
            <person name="Russell D.A."/>
            <person name="Jacobs-Sera D."/>
            <person name="Hatfull G.F."/>
        </authorList>
    </citation>
    <scope>NUCLEOTIDE SEQUENCE</scope>
</reference>
<name>A0AA49BRI3_9CAUD</name>